<dbReference type="SUPFAM" id="SSF51735">
    <property type="entry name" value="NAD(P)-binding Rossmann-fold domains"/>
    <property type="match status" value="2"/>
</dbReference>
<dbReference type="InterPro" id="IPR016039">
    <property type="entry name" value="Thiolase-like"/>
</dbReference>
<dbReference type="PANTHER" id="PTHR45681:SF8">
    <property type="entry name" value="CARRIER DOMAIN-CONTAINING PROTEIN"/>
    <property type="match status" value="1"/>
</dbReference>
<dbReference type="SMART" id="SM00822">
    <property type="entry name" value="PKS_KR"/>
    <property type="match status" value="1"/>
</dbReference>
<reference evidence="9" key="1">
    <citation type="submission" date="2022-01" db="EMBL/GenBank/DDBJ databases">
        <authorList>
            <person name="Braso-Vives M."/>
        </authorList>
    </citation>
    <scope>NUCLEOTIDE SEQUENCE</scope>
</reference>
<dbReference type="Pfam" id="PF00698">
    <property type="entry name" value="Acyl_transf_1"/>
    <property type="match status" value="1"/>
</dbReference>
<keyword evidence="10" id="KW-1185">Reference proteome</keyword>
<dbReference type="SUPFAM" id="SSF52151">
    <property type="entry name" value="FabD/lysophospholipase-like"/>
    <property type="match status" value="1"/>
</dbReference>
<feature type="region of interest" description="Disordered" evidence="6">
    <location>
        <begin position="2176"/>
        <end position="2200"/>
    </location>
</feature>
<dbReference type="PROSITE" id="PS00606">
    <property type="entry name" value="KS3_1"/>
    <property type="match status" value="1"/>
</dbReference>
<dbReference type="EMBL" id="OV696688">
    <property type="protein sequence ID" value="CAH1258244.1"/>
    <property type="molecule type" value="Genomic_DNA"/>
</dbReference>
<dbReference type="Pfam" id="PF00109">
    <property type="entry name" value="ketoacyl-synt"/>
    <property type="match status" value="1"/>
</dbReference>
<dbReference type="SUPFAM" id="SSF47336">
    <property type="entry name" value="ACP-like"/>
    <property type="match status" value="1"/>
</dbReference>
<dbReference type="InterPro" id="IPR001227">
    <property type="entry name" value="Ac_transferase_dom_sf"/>
</dbReference>
<feature type="domain" description="PKS/mFAS DH" evidence="8">
    <location>
        <begin position="924"/>
        <end position="1215"/>
    </location>
</feature>
<dbReference type="SMART" id="SM00826">
    <property type="entry name" value="PKS_DH"/>
    <property type="match status" value="1"/>
</dbReference>
<keyword evidence="2" id="KW-0597">Phosphoprotein</keyword>
<dbReference type="InterPro" id="IPR014031">
    <property type="entry name" value="Ketoacyl_synth_C"/>
</dbReference>
<dbReference type="InterPro" id="IPR013968">
    <property type="entry name" value="PKS_KR"/>
</dbReference>
<dbReference type="GO" id="GO:0006633">
    <property type="term" value="P:fatty acid biosynthetic process"/>
    <property type="evidence" value="ECO:0007669"/>
    <property type="project" value="UniProtKB-UniPathway"/>
</dbReference>
<dbReference type="Gene3D" id="3.10.129.110">
    <property type="entry name" value="Polyketide synthase dehydratase"/>
    <property type="match status" value="1"/>
</dbReference>
<dbReference type="InterPro" id="IPR049551">
    <property type="entry name" value="PKS_DH_C"/>
</dbReference>
<evidence type="ECO:0000256" key="1">
    <source>
        <dbReference type="ARBA" id="ARBA00022450"/>
    </source>
</evidence>
<evidence type="ECO:0000256" key="3">
    <source>
        <dbReference type="ARBA" id="ARBA00022679"/>
    </source>
</evidence>
<dbReference type="GO" id="GO:0004314">
    <property type="term" value="F:[acyl-carrier-protein] S-malonyltransferase activity"/>
    <property type="evidence" value="ECO:0007669"/>
    <property type="project" value="UniProtKB-EC"/>
</dbReference>
<dbReference type="InterPro" id="IPR036291">
    <property type="entry name" value="NAD(P)-bd_dom_sf"/>
</dbReference>
<dbReference type="InterPro" id="IPR020841">
    <property type="entry name" value="PKS_Beta-ketoAc_synthase_dom"/>
</dbReference>
<dbReference type="InterPro" id="IPR016035">
    <property type="entry name" value="Acyl_Trfase/lysoPLipase"/>
</dbReference>
<dbReference type="InterPro" id="IPR014030">
    <property type="entry name" value="Ketoacyl_synth_N"/>
</dbReference>
<dbReference type="GO" id="GO:0004315">
    <property type="term" value="F:3-oxoacyl-[acyl-carrier-protein] synthase activity"/>
    <property type="evidence" value="ECO:0007669"/>
    <property type="project" value="InterPro"/>
</dbReference>
<name>A0A8K0ENB4_BRALA</name>
<dbReference type="InterPro" id="IPR032821">
    <property type="entry name" value="PKS_assoc"/>
</dbReference>
<dbReference type="InterPro" id="IPR049552">
    <property type="entry name" value="PKS_DH_N"/>
</dbReference>
<dbReference type="UniPathway" id="UPA00094"/>
<dbReference type="InterPro" id="IPR049900">
    <property type="entry name" value="PKS_mFAS_DH"/>
</dbReference>
<comment type="catalytic activity">
    <reaction evidence="4">
        <text>holo-[ACP] + malonyl-CoA = malonyl-[ACP] + CoA</text>
        <dbReference type="Rhea" id="RHEA:41792"/>
        <dbReference type="Rhea" id="RHEA-COMP:9623"/>
        <dbReference type="Rhea" id="RHEA-COMP:9685"/>
        <dbReference type="ChEBI" id="CHEBI:57287"/>
        <dbReference type="ChEBI" id="CHEBI:57384"/>
        <dbReference type="ChEBI" id="CHEBI:64479"/>
        <dbReference type="ChEBI" id="CHEBI:78449"/>
        <dbReference type="EC" id="2.3.1.39"/>
    </reaction>
    <physiologicalReaction direction="left-to-right" evidence="4">
        <dbReference type="Rhea" id="RHEA:41793"/>
    </physiologicalReaction>
</comment>
<dbReference type="PROSITE" id="PS52004">
    <property type="entry name" value="KS3_2"/>
    <property type="match status" value="1"/>
</dbReference>
<dbReference type="SUPFAM" id="SSF55048">
    <property type="entry name" value="Probable ACP-binding domain of malonyl-CoA ACP transacylase"/>
    <property type="match status" value="1"/>
</dbReference>
<keyword evidence="3" id="KW-0808">Transferase</keyword>
<feature type="region of interest" description="N-terminal hotdog fold" evidence="5">
    <location>
        <begin position="924"/>
        <end position="1047"/>
    </location>
</feature>
<dbReference type="Gene3D" id="3.40.50.720">
    <property type="entry name" value="NAD(P)-binding Rossmann-like Domain"/>
    <property type="match status" value="2"/>
</dbReference>
<evidence type="ECO:0000313" key="10">
    <source>
        <dbReference type="Proteomes" id="UP000838412"/>
    </source>
</evidence>
<dbReference type="Pfam" id="PF21089">
    <property type="entry name" value="PKS_DH_N"/>
    <property type="match status" value="1"/>
</dbReference>
<dbReference type="InterPro" id="IPR036736">
    <property type="entry name" value="ACP-like_sf"/>
</dbReference>
<dbReference type="PANTHER" id="PTHR45681">
    <property type="entry name" value="POLYKETIDE SYNTHASE 44-RELATED"/>
    <property type="match status" value="1"/>
</dbReference>
<sequence length="2200" mass="243583">MYGQMGPSVMASTEEEQIAIVGLWCRFPHADGPEDFWRVLVNGEDCVEEVPADRRHQDPSRCDANENTAGRNVVEKAGLVEGYREFDPSLFDLTDEEASRLDPQQRLMLECSYKAFENSGITMEELDGSDTGVFVGATHCDHLSEDDVDTTQVTDASIAGTATSLLAARVSYTFNLTGPALTVDTACSSGLCAVHLGCQAIRAGDCFMAICGGVSFINQQNMSESLCRAGLAGPDGRCKPFSAAADGPARGEGCGVVVLKKLHRALEHKNHIWAIIRTGVNQDGRTAIPITAPSQTQQEELLRLVYEHHKIDPHDIDYIEAHGTGTPDGDAVEANSLGNTIGKARKPGDHPVLLGSVKSNIGHLGSAAAMAGIIKVLLMMKHEKVVPTLHFDKPNSNIDFDSLRLSVPMEVLDWPMRGKDRRLACVNSFGLSGSNAHAILEQLPRSDGECEEDEVRSTIVALSARNHESLKLAAEDLTVYLRRNPGISVQRLGYTSTMRRTHHNCRLAVSGSSVEEIERSLTNALDNIEEVQSTKTDRRTSLASGSDDFETDKHVIFVFGGQGTLWEGVCLELMDKESVFRRKVTEVDSLLGQYVDWSLLHKLSEREDFDVPIVAQALIFATHVGQFALWQSWGIKPDAIVGQSVGEVAAAHCSGALSLPEAVRVIYHRGRLQNETRAGKMLVVGNIPIEEVEELCKGVSGELGVAVENSATCCVLSGDSDAINNIHGLLQSMNEDNLDRQLFLREVQRVKFAYHSHHMEPIREELQKSLADLTGQPPTVELYSTVTGERATPTDFVTGDYWGRNVRQRVLLRRAMSEALRPEKHNVIVGIGPKPPKRNYIKQIASDTRLTYVASVKPNQEHSTMMQGLCKLYQAGLVPRWDSLFQGRKYTPCQVPRYHLARKLLWSETDKTLTRRQQVSCGSRPSTHHLLNQVSTNPPLYECLLSKQKMPYLCDHVLDDTVVVLGAQFCDLGIAACMDVIFPRQPISNCRTSVTFLSPVALANQEGTAVSRVLVSHDEAARKVNFEQRTDGDLHTTGTVTYGNRQQPTISRLDIEAVQYRCNNTISGDDLYEAIQRIGLQYGPTLRRLAECRYSDGTHGKEAMALIDVHETVAAEMHSCCIHPAILDCLMQANFLLGLDSLRQTNGRRLKFLPVSVESLVVVKPVEERMWAYVKQTRGTSGTIRSNGVLVGMDGQVILELRGLTIRVCMDCNTSSFEDLIFTTTWTAVQSQWSGEVDPQLGDEFCELKCLVLQDDCGISNQLEPFVSSDSFFISLEDFQRSDYRNDERALPKLLQEMDVNLDFDFVLHCCGISQLNPETLDTEALDTRVDLACASLRQVIKMLLTNGRTIPVKVITRNVQFSMWQESLDNDVDSAWHGLLDLVGAPLWGLIRCAIREGAYPSLQLLDLSSGDNFEIYTLLHELVTRESESYTEIMCVQSAKYFLEILPSSLRDDSAMYRINNAEEGCRLEMQTTDPTKPVNIHAVYSNKRVDLESRARAGHVDIKVQRCHVQPENMYAVTNEAQNGHVIHWPHDVDHGWDFLSLDFVGTVVQVPPKCKLRVGDRVVGVYPAVASTVVSLPVSVVQKLSDLPLLQDQPFLSYFVLAWEILVHLLNIKPKQNVWLLEETTGAPSVTAKVIEAVALGLKATCYRVQNANSLPSVMEDVAVVIGGLQTLLRAQLADAMAKNGKVVCLCCHTSNQYQQTSASLRIRQDVRVWMVDTSTVFHETNLNKIMPKVLKWLSVMFQSKLNIDLPLTEILLSSSPHSVASEDVGTASRTEITVVGFGARSDDGLPGTPVICRRKALFRRDASYVIVGGLTGLGFFTVKFLAERGAGNIVTMSRTQPKADTVLELRSVGEKYGPKIICLTADVTSYKSVTAALAKLQGCLPDIPLKGIFHSAVVFSDGILINQSHAQFKKGMDDKIRGTWNLHFATRHLNLDYFVCYSSMSSVFGNGGQTSYGAANAFLDGIACLRRQMKMAGQSINWGALQLGVVERERRLAKTLEQKGIRDLHRDKISVCLENCLVLNPVQLIVVDLDRCRFAAMLKGSPDFRRVENLVGDMDDGTLDDVTMTTPVDLDSLRQMSEQDRRKAIGKLTRNVFVKLLNAEDGDVHDMHSSVVNMGMDSLLALTAQNIFKNEFHVDVPWIALLGRKSTIQSINDLVFEQLNKRIGERREPVAIPENGTEAQGSVDLRHQEHP</sequence>
<dbReference type="Pfam" id="PF02801">
    <property type="entry name" value="Ketoacyl-synt_C"/>
    <property type="match status" value="1"/>
</dbReference>
<dbReference type="SMART" id="SM00825">
    <property type="entry name" value="PKS_KS"/>
    <property type="match status" value="1"/>
</dbReference>
<evidence type="ECO:0000259" key="7">
    <source>
        <dbReference type="PROSITE" id="PS52004"/>
    </source>
</evidence>
<feature type="active site" description="Proton acceptor; for dehydratase activity" evidence="5">
    <location>
        <position position="956"/>
    </location>
</feature>
<dbReference type="InterPro" id="IPR057326">
    <property type="entry name" value="KR_dom"/>
</dbReference>
<dbReference type="InterPro" id="IPR020807">
    <property type="entry name" value="PKS_DH"/>
</dbReference>
<dbReference type="Gene3D" id="3.90.180.10">
    <property type="entry name" value="Medium-chain alcohol dehydrogenases, catalytic domain"/>
    <property type="match status" value="1"/>
</dbReference>
<accession>A0A8K0ENB4</accession>
<dbReference type="Pfam" id="PF16197">
    <property type="entry name" value="KAsynt_C_assoc"/>
    <property type="match status" value="1"/>
</dbReference>
<feature type="domain" description="Ketosynthase family 3 (KS3)" evidence="7">
    <location>
        <begin position="15"/>
        <end position="442"/>
    </location>
</feature>
<dbReference type="Gene3D" id="3.40.366.10">
    <property type="entry name" value="Malonyl-Coenzyme A Acyl Carrier Protein, domain 2"/>
    <property type="match status" value="1"/>
</dbReference>
<dbReference type="InterPro" id="IPR042104">
    <property type="entry name" value="PKS_dehydratase_sf"/>
</dbReference>
<dbReference type="Gene3D" id="3.30.70.3290">
    <property type="match status" value="1"/>
</dbReference>
<evidence type="ECO:0000256" key="2">
    <source>
        <dbReference type="ARBA" id="ARBA00022553"/>
    </source>
</evidence>
<feature type="region of interest" description="C-terminal hotdog fold" evidence="5">
    <location>
        <begin position="1063"/>
        <end position="1215"/>
    </location>
</feature>
<dbReference type="Pfam" id="PF08659">
    <property type="entry name" value="KR"/>
    <property type="match status" value="1"/>
</dbReference>
<dbReference type="CDD" id="cd00833">
    <property type="entry name" value="PKS"/>
    <property type="match status" value="1"/>
</dbReference>
<dbReference type="PROSITE" id="PS52019">
    <property type="entry name" value="PKS_MFAS_DH"/>
    <property type="match status" value="1"/>
</dbReference>
<dbReference type="SUPFAM" id="SSF53901">
    <property type="entry name" value="Thiolase-like"/>
    <property type="match status" value="1"/>
</dbReference>
<gene>
    <name evidence="9" type="primary">FASN</name>
    <name evidence="9" type="ORF">BLAG_LOCUS15877</name>
</gene>
<dbReference type="InterPro" id="IPR018201">
    <property type="entry name" value="Ketoacyl_synth_AS"/>
</dbReference>
<proteinExistence type="predicted"/>
<dbReference type="OrthoDB" id="329835at2759"/>
<dbReference type="InterPro" id="IPR016036">
    <property type="entry name" value="Malonyl_transacylase_ACP-bd"/>
</dbReference>
<organism evidence="9 10">
    <name type="scientific">Branchiostoma lanceolatum</name>
    <name type="common">Common lancelet</name>
    <name type="synonym">Amphioxus lanceolatum</name>
    <dbReference type="NCBI Taxonomy" id="7740"/>
    <lineage>
        <taxon>Eukaryota</taxon>
        <taxon>Metazoa</taxon>
        <taxon>Chordata</taxon>
        <taxon>Cephalochordata</taxon>
        <taxon>Leptocardii</taxon>
        <taxon>Amphioxiformes</taxon>
        <taxon>Branchiostomatidae</taxon>
        <taxon>Branchiostoma</taxon>
    </lineage>
</organism>
<protein>
    <submittedName>
        <fullName evidence="9">FASN protein</fullName>
    </submittedName>
</protein>
<dbReference type="Pfam" id="PF14765">
    <property type="entry name" value="PS-DH"/>
    <property type="match status" value="1"/>
</dbReference>
<keyword evidence="1" id="KW-0596">Phosphopantetheine</keyword>
<dbReference type="Proteomes" id="UP000838412">
    <property type="component" value="Chromosome 3"/>
</dbReference>
<feature type="active site" description="Proton donor; for dehydratase activity" evidence="5">
    <location>
        <position position="1128"/>
    </location>
</feature>
<evidence type="ECO:0000256" key="4">
    <source>
        <dbReference type="ARBA" id="ARBA00048404"/>
    </source>
</evidence>
<dbReference type="InterPro" id="IPR014043">
    <property type="entry name" value="Acyl_transferase_dom"/>
</dbReference>
<dbReference type="SMART" id="SM00827">
    <property type="entry name" value="PKS_AT"/>
    <property type="match status" value="1"/>
</dbReference>
<evidence type="ECO:0000256" key="6">
    <source>
        <dbReference type="SAM" id="MobiDB-lite"/>
    </source>
</evidence>
<dbReference type="InterPro" id="IPR050444">
    <property type="entry name" value="Polyketide_Synthase"/>
</dbReference>
<evidence type="ECO:0000259" key="8">
    <source>
        <dbReference type="PROSITE" id="PS52019"/>
    </source>
</evidence>
<dbReference type="Gene3D" id="3.40.47.10">
    <property type="match status" value="1"/>
</dbReference>
<evidence type="ECO:0000256" key="5">
    <source>
        <dbReference type="PROSITE-ProRule" id="PRU01363"/>
    </source>
</evidence>
<evidence type="ECO:0000313" key="9">
    <source>
        <dbReference type="EMBL" id="CAH1258244.1"/>
    </source>
</evidence>